<dbReference type="SUPFAM" id="SSF52743">
    <property type="entry name" value="Subtilisin-like"/>
    <property type="match status" value="1"/>
</dbReference>
<dbReference type="InterPro" id="IPR036852">
    <property type="entry name" value="Peptidase_S8/S53_dom_sf"/>
</dbReference>
<evidence type="ECO:0000313" key="13">
    <source>
        <dbReference type="EMBL" id="OGG52882.1"/>
    </source>
</evidence>
<feature type="signal peptide" evidence="10">
    <location>
        <begin position="1"/>
        <end position="27"/>
    </location>
</feature>
<dbReference type="Pfam" id="PF05922">
    <property type="entry name" value="Inhibitor_I9"/>
    <property type="match status" value="1"/>
</dbReference>
<dbReference type="Gene3D" id="3.30.70.80">
    <property type="entry name" value="Peptidase S8 propeptide/proteinase inhibitor I9"/>
    <property type="match status" value="1"/>
</dbReference>
<keyword evidence="5 7" id="KW-0720">Serine protease</keyword>
<evidence type="ECO:0000256" key="2">
    <source>
        <dbReference type="ARBA" id="ARBA00022670"/>
    </source>
</evidence>
<evidence type="ECO:0000256" key="9">
    <source>
        <dbReference type="SAM" id="MobiDB-lite"/>
    </source>
</evidence>
<dbReference type="GO" id="GO:0005615">
    <property type="term" value="C:extracellular space"/>
    <property type="evidence" value="ECO:0007669"/>
    <property type="project" value="TreeGrafter"/>
</dbReference>
<name>A0A1F6CVJ1_9BACT</name>
<feature type="domain" description="Inhibitor I9" evidence="12">
    <location>
        <begin position="43"/>
        <end position="110"/>
    </location>
</feature>
<accession>A0A1F6CVJ1</accession>
<keyword evidence="10" id="KW-0732">Signal</keyword>
<dbReference type="InterPro" id="IPR022398">
    <property type="entry name" value="Peptidase_S8_His-AS"/>
</dbReference>
<dbReference type="GO" id="GO:0006508">
    <property type="term" value="P:proteolysis"/>
    <property type="evidence" value="ECO:0007669"/>
    <property type="project" value="UniProtKB-KW"/>
</dbReference>
<feature type="region of interest" description="Disordered" evidence="9">
    <location>
        <begin position="433"/>
        <end position="453"/>
    </location>
</feature>
<evidence type="ECO:0000256" key="10">
    <source>
        <dbReference type="SAM" id="SignalP"/>
    </source>
</evidence>
<dbReference type="PROSITE" id="PS00136">
    <property type="entry name" value="SUBTILASE_ASP"/>
    <property type="match status" value="1"/>
</dbReference>
<comment type="similarity">
    <text evidence="1 7 8">Belongs to the peptidase S8 family.</text>
</comment>
<feature type="active site" description="Charge relay system" evidence="6 7">
    <location>
        <position position="177"/>
    </location>
</feature>
<feature type="domain" description="Peptidase S8/S53" evidence="11">
    <location>
        <begin position="168"/>
        <end position="429"/>
    </location>
</feature>
<dbReference type="SUPFAM" id="SSF54897">
    <property type="entry name" value="Protease propeptides/inhibitors"/>
    <property type="match status" value="1"/>
</dbReference>
<dbReference type="GO" id="GO:0004252">
    <property type="term" value="F:serine-type endopeptidase activity"/>
    <property type="evidence" value="ECO:0007669"/>
    <property type="project" value="UniProtKB-UniRule"/>
</dbReference>
<dbReference type="InterPro" id="IPR050131">
    <property type="entry name" value="Peptidase_S8_subtilisin-like"/>
</dbReference>
<dbReference type="InterPro" id="IPR023828">
    <property type="entry name" value="Peptidase_S8_Ser-AS"/>
</dbReference>
<dbReference type="AlphaFoldDB" id="A0A1F6CVJ1"/>
<dbReference type="PROSITE" id="PS00138">
    <property type="entry name" value="SUBTILASE_SER"/>
    <property type="match status" value="1"/>
</dbReference>
<keyword evidence="3" id="KW-0479">Metal-binding</keyword>
<evidence type="ECO:0000256" key="7">
    <source>
        <dbReference type="PROSITE-ProRule" id="PRU01240"/>
    </source>
</evidence>
<evidence type="ECO:0000259" key="12">
    <source>
        <dbReference type="Pfam" id="PF05922"/>
    </source>
</evidence>
<proteinExistence type="inferred from homology"/>
<evidence type="ECO:0008006" key="15">
    <source>
        <dbReference type="Google" id="ProtNLM"/>
    </source>
</evidence>
<evidence type="ECO:0000256" key="6">
    <source>
        <dbReference type="PIRSR" id="PIRSR615500-1"/>
    </source>
</evidence>
<evidence type="ECO:0000313" key="14">
    <source>
        <dbReference type="Proteomes" id="UP000176863"/>
    </source>
</evidence>
<evidence type="ECO:0000259" key="11">
    <source>
        <dbReference type="Pfam" id="PF00082"/>
    </source>
</evidence>
<feature type="active site" description="Charge relay system" evidence="6 7">
    <location>
        <position position="396"/>
    </location>
</feature>
<evidence type="ECO:0000256" key="8">
    <source>
        <dbReference type="RuleBase" id="RU003355"/>
    </source>
</evidence>
<organism evidence="13 14">
    <name type="scientific">Candidatus Kaiserbacteria bacterium RIFCSPHIGHO2_01_FULL_53_29</name>
    <dbReference type="NCBI Taxonomy" id="1798480"/>
    <lineage>
        <taxon>Bacteria</taxon>
        <taxon>Candidatus Kaiseribacteriota</taxon>
    </lineage>
</organism>
<dbReference type="Proteomes" id="UP000176863">
    <property type="component" value="Unassembled WGS sequence"/>
</dbReference>
<sequence length="453" mass="46352">MNIRRRLSLLFLLPVCAALLFFAFASADARDERADREGRIPGQYIVVFKDSVEDVEAAENDIVQLSRGERLDSYRSALSGFSARFSDADLAAVKNDPRVEFVSEDRVVSIDVRADSRSPQEDSRISLQADRLSRVTPTPLAKAGPTIQAQSLPTGINRINAEGLANTGAGVNVAVIDTGILSSHPDLSGKVVGGKNCTRASGGYTDQNGHGTHVAGTIAASNNSLGVVGVAPSAKLWSVRVLDRNGNGTWSSVICGLDYVTSKAPAKGGPITVANLSLGGGGASDNNCGNSNNDALHKAICRTRDAGVTLVVAAGNSGANTSGAVPAAYDDAVITVSALADSNGTAGGGGAATSFGADDTFASFSNYGTAVDIGAPGVWINSTWLSNTYKTISGTSMASPHVAGAAALYIAKNPGASWTAVRDALIAAGEALGAGHTDPSSKHPEPVLRADTL</sequence>
<dbReference type="PANTHER" id="PTHR43806:SF11">
    <property type="entry name" value="CEREVISIN-RELATED"/>
    <property type="match status" value="1"/>
</dbReference>
<dbReference type="InterPro" id="IPR000209">
    <property type="entry name" value="Peptidase_S8/S53_dom"/>
</dbReference>
<dbReference type="STRING" id="1798480.A2851_04310"/>
<evidence type="ECO:0000256" key="3">
    <source>
        <dbReference type="ARBA" id="ARBA00022723"/>
    </source>
</evidence>
<dbReference type="PROSITE" id="PS51892">
    <property type="entry name" value="SUBTILASE"/>
    <property type="match status" value="1"/>
</dbReference>
<feature type="compositionally biased region" description="Basic and acidic residues" evidence="9">
    <location>
        <begin position="439"/>
        <end position="453"/>
    </location>
</feature>
<dbReference type="InterPro" id="IPR037045">
    <property type="entry name" value="S8pro/Inhibitor_I9_sf"/>
</dbReference>
<keyword evidence="4 7" id="KW-0378">Hydrolase</keyword>
<keyword evidence="2 7" id="KW-0645">Protease</keyword>
<dbReference type="Pfam" id="PF00082">
    <property type="entry name" value="Peptidase_S8"/>
    <property type="match status" value="1"/>
</dbReference>
<dbReference type="CDD" id="cd07477">
    <property type="entry name" value="Peptidases_S8_Subtilisin_subset"/>
    <property type="match status" value="1"/>
</dbReference>
<dbReference type="PRINTS" id="PR00723">
    <property type="entry name" value="SUBTILISIN"/>
</dbReference>
<dbReference type="Gene3D" id="3.40.50.200">
    <property type="entry name" value="Peptidase S8/S53 domain"/>
    <property type="match status" value="1"/>
</dbReference>
<feature type="active site" description="Charge relay system" evidence="6 7">
    <location>
        <position position="210"/>
    </location>
</feature>
<protein>
    <recommendedName>
        <fullName evidence="15">Peptidase S8/S53 domain-containing protein</fullName>
    </recommendedName>
</protein>
<comment type="caution">
    <text evidence="13">The sequence shown here is derived from an EMBL/GenBank/DDBJ whole genome shotgun (WGS) entry which is preliminary data.</text>
</comment>
<dbReference type="EMBL" id="MFKT01000021">
    <property type="protein sequence ID" value="OGG52882.1"/>
    <property type="molecule type" value="Genomic_DNA"/>
</dbReference>
<dbReference type="GO" id="GO:0046872">
    <property type="term" value="F:metal ion binding"/>
    <property type="evidence" value="ECO:0007669"/>
    <property type="project" value="UniProtKB-KW"/>
</dbReference>
<dbReference type="InterPro" id="IPR023827">
    <property type="entry name" value="Peptidase_S8_Asp-AS"/>
</dbReference>
<dbReference type="InterPro" id="IPR034202">
    <property type="entry name" value="Subtilisin_Carlsberg-like"/>
</dbReference>
<dbReference type="InterPro" id="IPR010259">
    <property type="entry name" value="S8pro/Inhibitor_I9"/>
</dbReference>
<gene>
    <name evidence="13" type="ORF">A2851_04310</name>
</gene>
<dbReference type="PANTHER" id="PTHR43806">
    <property type="entry name" value="PEPTIDASE S8"/>
    <property type="match status" value="1"/>
</dbReference>
<evidence type="ECO:0000256" key="1">
    <source>
        <dbReference type="ARBA" id="ARBA00011073"/>
    </source>
</evidence>
<dbReference type="PROSITE" id="PS00137">
    <property type="entry name" value="SUBTILASE_HIS"/>
    <property type="match status" value="1"/>
</dbReference>
<reference evidence="13 14" key="1">
    <citation type="journal article" date="2016" name="Nat. Commun.">
        <title>Thousands of microbial genomes shed light on interconnected biogeochemical processes in an aquifer system.</title>
        <authorList>
            <person name="Anantharaman K."/>
            <person name="Brown C.T."/>
            <person name="Hug L.A."/>
            <person name="Sharon I."/>
            <person name="Castelle C.J."/>
            <person name="Probst A.J."/>
            <person name="Thomas B.C."/>
            <person name="Singh A."/>
            <person name="Wilkins M.J."/>
            <person name="Karaoz U."/>
            <person name="Brodie E.L."/>
            <person name="Williams K.H."/>
            <person name="Hubbard S.S."/>
            <person name="Banfield J.F."/>
        </authorList>
    </citation>
    <scope>NUCLEOTIDE SEQUENCE [LARGE SCALE GENOMIC DNA]</scope>
</reference>
<dbReference type="InterPro" id="IPR015500">
    <property type="entry name" value="Peptidase_S8_subtilisin-rel"/>
</dbReference>
<evidence type="ECO:0000256" key="5">
    <source>
        <dbReference type="ARBA" id="ARBA00022825"/>
    </source>
</evidence>
<evidence type="ECO:0000256" key="4">
    <source>
        <dbReference type="ARBA" id="ARBA00022801"/>
    </source>
</evidence>
<feature type="chain" id="PRO_5009523572" description="Peptidase S8/S53 domain-containing protein" evidence="10">
    <location>
        <begin position="28"/>
        <end position="453"/>
    </location>
</feature>